<dbReference type="Pfam" id="PF00550">
    <property type="entry name" value="PP-binding"/>
    <property type="match status" value="2"/>
</dbReference>
<dbReference type="Pfam" id="PF22336">
    <property type="entry name" value="RhiE-like_linker"/>
    <property type="match status" value="2"/>
</dbReference>
<evidence type="ECO:0000256" key="5">
    <source>
        <dbReference type="ARBA" id="ARBA00022553"/>
    </source>
</evidence>
<evidence type="ECO:0000256" key="6">
    <source>
        <dbReference type="ARBA" id="ARBA00022679"/>
    </source>
</evidence>
<dbReference type="InterPro" id="IPR020841">
    <property type="entry name" value="PKS_Beta-ketoAc_synthase_dom"/>
</dbReference>
<dbReference type="Gene3D" id="3.40.50.12780">
    <property type="entry name" value="N-terminal domain of ligase-like"/>
    <property type="match status" value="1"/>
</dbReference>
<dbReference type="PROSITE" id="PS00012">
    <property type="entry name" value="PHOSPHOPANTETHEINE"/>
    <property type="match status" value="1"/>
</dbReference>
<keyword evidence="14" id="KW-1185">Reference proteome</keyword>
<dbReference type="InterPro" id="IPR036291">
    <property type="entry name" value="NAD(P)-bd_dom_sf"/>
</dbReference>
<dbReference type="PROSITE" id="PS00606">
    <property type="entry name" value="KS3_1"/>
    <property type="match status" value="1"/>
</dbReference>
<evidence type="ECO:0000313" key="14">
    <source>
        <dbReference type="Proteomes" id="UP000315540"/>
    </source>
</evidence>
<dbReference type="RefSeq" id="WP_140595390.1">
    <property type="nucleotide sequence ID" value="NZ_VFWZ01000007.1"/>
</dbReference>
<comment type="pathway">
    <text evidence="2">Antibiotic biosynthesis.</text>
</comment>
<dbReference type="InterPro" id="IPR025110">
    <property type="entry name" value="AMP-bd_C"/>
</dbReference>
<dbReference type="InterPro" id="IPR036736">
    <property type="entry name" value="ACP-like_sf"/>
</dbReference>
<organism evidence="13 14">
    <name type="scientific">Aquimarina algicola</name>
    <dbReference type="NCBI Taxonomy" id="2589995"/>
    <lineage>
        <taxon>Bacteria</taxon>
        <taxon>Pseudomonadati</taxon>
        <taxon>Bacteroidota</taxon>
        <taxon>Flavobacteriia</taxon>
        <taxon>Flavobacteriales</taxon>
        <taxon>Flavobacteriaceae</taxon>
        <taxon>Aquimarina</taxon>
    </lineage>
</organism>
<evidence type="ECO:0000313" key="13">
    <source>
        <dbReference type="EMBL" id="TPN83337.1"/>
    </source>
</evidence>
<keyword evidence="5" id="KW-0597">Phosphoprotein</keyword>
<name>A0A504IXZ2_9FLAO</name>
<feature type="domain" description="PKS/mFAS DH" evidence="12">
    <location>
        <begin position="1317"/>
        <end position="1602"/>
    </location>
</feature>
<dbReference type="InterPro" id="IPR000873">
    <property type="entry name" value="AMP-dep_synth/lig_dom"/>
</dbReference>
<dbReference type="EMBL" id="VFWZ01000007">
    <property type="protein sequence ID" value="TPN83337.1"/>
    <property type="molecule type" value="Genomic_DNA"/>
</dbReference>
<dbReference type="Gene3D" id="3.10.129.110">
    <property type="entry name" value="Polyketide synthase dehydratase"/>
    <property type="match status" value="1"/>
</dbReference>
<dbReference type="OrthoDB" id="4317020at2"/>
<dbReference type="Pfam" id="PF14765">
    <property type="entry name" value="PS-DH"/>
    <property type="match status" value="1"/>
</dbReference>
<dbReference type="GO" id="GO:0004315">
    <property type="term" value="F:3-oxoacyl-[acyl-carrier-protein] synthase activity"/>
    <property type="evidence" value="ECO:0007669"/>
    <property type="project" value="InterPro"/>
</dbReference>
<feature type="domain" description="Carrier" evidence="10">
    <location>
        <begin position="587"/>
        <end position="665"/>
    </location>
</feature>
<dbReference type="GO" id="GO:0005737">
    <property type="term" value="C:cytoplasm"/>
    <property type="evidence" value="ECO:0007669"/>
    <property type="project" value="UniProtKB-SubCell"/>
</dbReference>
<dbReference type="InterPro" id="IPR042104">
    <property type="entry name" value="PKS_dehydratase_sf"/>
</dbReference>
<feature type="non-terminal residue" evidence="13">
    <location>
        <position position="2843"/>
    </location>
</feature>
<accession>A0A504IXZ2</accession>
<dbReference type="InterPro" id="IPR018201">
    <property type="entry name" value="Ketoacyl_synth_AS"/>
</dbReference>
<dbReference type="SUPFAM" id="SSF56801">
    <property type="entry name" value="Acetyl-CoA synthetase-like"/>
    <property type="match status" value="1"/>
</dbReference>
<dbReference type="PANTHER" id="PTHR43775">
    <property type="entry name" value="FATTY ACID SYNTHASE"/>
    <property type="match status" value="1"/>
</dbReference>
<evidence type="ECO:0000256" key="9">
    <source>
        <dbReference type="PROSITE-ProRule" id="PRU01363"/>
    </source>
</evidence>
<comment type="caution">
    <text evidence="13">The sequence shown here is derived from an EMBL/GenBank/DDBJ whole genome shotgun (WGS) entry which is preliminary data.</text>
</comment>
<feature type="domain" description="Ketosynthase family 3 (KS3)" evidence="11">
    <location>
        <begin position="2189"/>
        <end position="2628"/>
    </location>
</feature>
<dbReference type="InterPro" id="IPR013968">
    <property type="entry name" value="PKS_KR"/>
</dbReference>
<keyword evidence="7" id="KW-0677">Repeat</keyword>
<dbReference type="SMART" id="SM00826">
    <property type="entry name" value="PKS_DH"/>
    <property type="match status" value="1"/>
</dbReference>
<dbReference type="InterPro" id="IPR020807">
    <property type="entry name" value="PKS_DH"/>
</dbReference>
<dbReference type="Pfam" id="PF23024">
    <property type="entry name" value="AMP-dom_DIP2-like"/>
    <property type="match status" value="1"/>
</dbReference>
<feature type="active site" description="Proton acceptor; for dehydratase activity" evidence="9">
    <location>
        <position position="1346"/>
    </location>
</feature>
<dbReference type="PROSITE" id="PS52019">
    <property type="entry name" value="PKS_MFAS_DH"/>
    <property type="match status" value="1"/>
</dbReference>
<dbReference type="SMART" id="SM00823">
    <property type="entry name" value="PKS_PP"/>
    <property type="match status" value="2"/>
</dbReference>
<evidence type="ECO:0000256" key="4">
    <source>
        <dbReference type="ARBA" id="ARBA00022490"/>
    </source>
</evidence>
<dbReference type="InterPro" id="IPR050091">
    <property type="entry name" value="PKS_NRPS_Biosynth_Enz"/>
</dbReference>
<proteinExistence type="predicted"/>
<feature type="region of interest" description="C-terminal hotdog fold" evidence="9">
    <location>
        <begin position="1456"/>
        <end position="1602"/>
    </location>
</feature>
<reference evidence="13 14" key="1">
    <citation type="submission" date="2019-06" db="EMBL/GenBank/DDBJ databases">
        <authorList>
            <person name="Meng X."/>
        </authorList>
    </citation>
    <scope>NUCLEOTIDE SEQUENCE [LARGE SCALE GENOMIC DNA]</scope>
    <source>
        <strain evidence="13 14">M625</strain>
    </source>
</reference>
<comment type="function">
    <text evidence="8">Involved in production of the polyketide antibiotic thailandamide.</text>
</comment>
<dbReference type="Gene3D" id="3.40.50.720">
    <property type="entry name" value="NAD(P)-binding Rossmann-like Domain"/>
    <property type="match status" value="1"/>
</dbReference>
<dbReference type="Gene3D" id="3.30.300.30">
    <property type="match status" value="1"/>
</dbReference>
<dbReference type="Pfam" id="PF21089">
    <property type="entry name" value="PKS_DH_N"/>
    <property type="match status" value="1"/>
</dbReference>
<protein>
    <submittedName>
        <fullName evidence="13">SDR family NAD(P)-dependent oxidoreductase</fullName>
    </submittedName>
</protein>
<dbReference type="PANTHER" id="PTHR43775:SF37">
    <property type="entry name" value="SI:DKEY-61P9.11"/>
    <property type="match status" value="1"/>
</dbReference>
<dbReference type="SUPFAM" id="SSF53901">
    <property type="entry name" value="Thiolase-like"/>
    <property type="match status" value="2"/>
</dbReference>
<evidence type="ECO:0000256" key="3">
    <source>
        <dbReference type="ARBA" id="ARBA00022450"/>
    </source>
</evidence>
<dbReference type="GO" id="GO:0071770">
    <property type="term" value="P:DIM/DIP cell wall layer assembly"/>
    <property type="evidence" value="ECO:0007669"/>
    <property type="project" value="TreeGrafter"/>
</dbReference>
<dbReference type="GO" id="GO:0006633">
    <property type="term" value="P:fatty acid biosynthetic process"/>
    <property type="evidence" value="ECO:0007669"/>
    <property type="project" value="InterPro"/>
</dbReference>
<sequence>MNNNIKHIFASLTFYKNLSKKYSNKKLLFFLDDQDNLTYLTGEMLAKKVMVMSSTLQKLLKPQNKAIVLLPQGLDYISSILSCLYTNVTVIPTSIISKDIDPNVIAEKIIPIFKDSDSKCIITNTDFKKLLEGHDDFESASIVCVDELEDSAVAFERPRKSKIDDIALMLYTSGSTAKPKGVMLTHGNVTSQAMQSAKQYGIQEESCIVSWMPQFHSFGLFFNFMAPLLKGASSIILPPDVFVKDPYKWFEIISEYEGTHTAAPNFAFDYCCSSLEVDKLKQISLQSLKAIICGGEPIRKETYENFTIKFQELGLRDNIFCPHYGMSEVGAVVSKRPNTKTNFLSLDIKSLEKGIIKLSEQSKTAKSVSSCGVIDEDVQILCVNPQTSCIAKADEVGEIWISSPSVAKGYFNQNEETNKIFNRTVKGFEDIGFFRTGDLGFIKEKHLYIIGREKEVIIINGKNYHPVDLEWVIRKKLPDLTLPICVFSWESNQQEKIIVVQETEILNDTEYKKLSQEILNSVAESYMLEIYEVNLVDKGVIPRTGSGKIQRKNCKNLYRQGKLSTLYKYNTATIKKENTTSLTLNQDFEHEVLTKLKKDVFSKIVNTGSENLENNMSLGELGLDSIQYINITKRIEDVFKIKFTPAMLFKYQSIDKLANYISKQIEKSTNLDIQQYQTPETDHKTKIEHEDTSIAVIGISCNFPGEATNPQLFWDNIVTGKNCITEISKSRPQVIEDYQNSHGDPSNFKPKWGGFIKDVDQFDAEFFGISPLEAESMDPQQRKVLQLTWSVIEDGGYDPISLSDSNIGLFVGAHSNDYAELISKQSSLIDTYGAYTDSGLHMSMIPHRVSRWFNFHGPSEIINTACSSSLVAIHHAIESINNGECKMAIAGGINLILSSRIYIASHKAGMLSKDGYCKTFDDKADGFVRSEGYGAVLLKPYKEALKDNDTIYGIIKGTAINHDGKSNSLRAPNLNAQKQLIKSAYSEADIPVDTISYIETHGTGTSLGDPIEFQALNEAFQEAGANLEIPFCGLGAVKSSIGHTESAAGIAGFIKTILSIKEKTLPGILHFNKLNKFISLEKTPFYILDKTQEWKQLKNKNNEEFPRRAGISSFGFGGGNAHVIVEEHIPLDKEILEAPGQFQKVIILLSAKNKERLLESAYNFIDYLEKTPDKEVNLTNLSYTLQVGRCHMEERIAFLVNTVQELKEKINLFIEGKDIQDCWYGNKSKNKDIAVQLGNDKDSQELINKWFEKNKLNQIAQGWAHGANIQWNSLYKDNKPQRINLPTYPFAKTRYWIPNTNSKKESFFSKEVTSEIHPLLQKNTSDLTEQRFSTTFIGTETFLSDHIIEGQRVLPGVIYLEMARASLENSSRVLKDSNTGIRIKEITWHQPIIVDKQAVEVHVALYPEENEKISFEVYTEELNENPEAILHSQGYLTVENIDPLMLDLDDIKRGCDNSILSDKQLYARFSKQGIDYGNSFKRVEKIYLGEGIALAKLNLPIDHEENLSKFVLHPGVLDAALHASSALLDNDKKNLALPYKIEELEIHGDCSSSTWAKIEHCNYDTEDKKINKFNIVLCDDKGKVCVHIKGLTIVAVEHSFESNKNETKTLLFTPDWKEQPVLVQDDKVEFDERLLILIEPDISLVKETAAKLELEGVRTILFNVQEQEIEKKYTSYTLRLFKELQNIIKKASDKRVFIQIVTSNQGQQKSFRGLTGMLKTAFQENPYCIGQLIGIDSWNGLTANLLDDNSQLPWDTSINYIENKRYTFGWNSIQLPIKKQELWKTDAVYLITGGMGGLGMLFAEEIISKTKSSVLILTGRSVLDEEKKEKIQQLERNGAKVAYYQTDISQKEEVDILIQGIIERFGTLNGIIHSAGIIRDNYIVKKIEKELKEVLKVKVNGLINLDKASETIPLDFLILFSSIAGCMGNAGQVDYASGNSFMDNYAVYRNTLVASQKRSGHTISVNWPLWEQGGMQVGTDVERLMREKMGMLPMKTLTGLDSLYTAFTSGKSQVLVIEGNEEKINDFVQEQTLGTLQKKSLNRNTTKALETPNSGLKEEKVINYFKDLLSSVIRLPAKQIDAESPMEKYGIDSIMIMQLTSRLEKTFGVLPKTLFFEYKTIKELTGYFLTHFNELLVDILELEKEEEKNIVNHNPEEYNEQKAIKPLKSKRSRFFHEKSNSKSEETLKNEDIAIIGLAGQYSNSQDIHEFWEVLKNGTDCITEIPKERWDSSLYFDKDKTAKGKSYTKWGGFIDGVDQFDPLFFNITPLEAEMMDPQERLFLQCVHKTIEDAGYSRENIANIKGKDKKGNIGVYVGVMFQEYQLYGAQEQAKGKSLAISGNIASIANRVSYYYNLHGPSMTVDTMCSSSLSALHLACQSINNSECEYAIAGGVNVSVHPNKYLLLSQGNFASSKGKCESFGEGGDGYVPGEGVGAVLLKPLSKAIKDGNHIYGTIKSTALNHGGKTNGYTVPNPNAQADVIEEALNNSKIDPRTINYLEAHGTGTSLGDPIEIAGLTKVFKKYTKENQFCAIGSVKSNIGHCESAAGMAAITKVLMQMKYQKIVPSLHSKALNPNIDFQNSPFVVQQELTEWKKVKLEKNGNTKDYPRRAGISSFGAGGSNAHVIIEEYIPTKEKNSKNIITKQDPAIILLSAANKSRLKEQVENLLKALNKEQFNDEDLVDIAYTLQTGRSAMEERMAMTVTSISQLKKDLSAYLADENHIENIYQGNIKRDKSLVSVLGSDDDIQNVIASWITKKKYEKLLDLWVSGLNVDWELLYSHEQPKRVSLPTYPFAKERYWLPISEASSSFLSNPDQLHPLLHSNASSLSEQKYKSTYTGSELFL</sequence>
<dbReference type="GO" id="GO:0004312">
    <property type="term" value="F:fatty acid synthase activity"/>
    <property type="evidence" value="ECO:0007669"/>
    <property type="project" value="TreeGrafter"/>
</dbReference>
<dbReference type="SUPFAM" id="SSF51735">
    <property type="entry name" value="NAD(P)-binding Rossmann-fold domains"/>
    <property type="match status" value="1"/>
</dbReference>
<dbReference type="GO" id="GO:0031177">
    <property type="term" value="F:phosphopantetheine binding"/>
    <property type="evidence" value="ECO:0007669"/>
    <property type="project" value="InterPro"/>
</dbReference>
<feature type="domain" description="Carrier" evidence="10">
    <location>
        <begin position="2052"/>
        <end position="2132"/>
    </location>
</feature>
<dbReference type="InterPro" id="IPR049551">
    <property type="entry name" value="PKS_DH_C"/>
</dbReference>
<dbReference type="InterPro" id="IPR042099">
    <property type="entry name" value="ANL_N_sf"/>
</dbReference>
<keyword evidence="6" id="KW-0808">Transferase</keyword>
<dbReference type="InterPro" id="IPR054514">
    <property type="entry name" value="RhiE-like_linker"/>
</dbReference>
<dbReference type="PROSITE" id="PS50075">
    <property type="entry name" value="CARRIER"/>
    <property type="match status" value="2"/>
</dbReference>
<dbReference type="InterPro" id="IPR049900">
    <property type="entry name" value="PKS_mFAS_DH"/>
</dbReference>
<feature type="active site" description="Proton donor; for dehydratase activity" evidence="9">
    <location>
        <position position="1518"/>
    </location>
</feature>
<dbReference type="InterPro" id="IPR006162">
    <property type="entry name" value="Ppantetheine_attach_site"/>
</dbReference>
<dbReference type="InterPro" id="IPR057326">
    <property type="entry name" value="KR_dom"/>
</dbReference>
<dbReference type="InterPro" id="IPR049552">
    <property type="entry name" value="PKS_DH_N"/>
</dbReference>
<dbReference type="SUPFAM" id="SSF47336">
    <property type="entry name" value="ACP-like"/>
    <property type="match status" value="2"/>
</dbReference>
<evidence type="ECO:0000256" key="1">
    <source>
        <dbReference type="ARBA" id="ARBA00004496"/>
    </source>
</evidence>
<dbReference type="InterPro" id="IPR009081">
    <property type="entry name" value="PP-bd_ACP"/>
</dbReference>
<keyword evidence="4" id="KW-0963">Cytoplasm</keyword>
<dbReference type="Pfam" id="PF00109">
    <property type="entry name" value="ketoacyl-synt"/>
    <property type="match status" value="2"/>
</dbReference>
<dbReference type="InterPro" id="IPR020806">
    <property type="entry name" value="PKS_PP-bd"/>
</dbReference>
<evidence type="ECO:0000256" key="7">
    <source>
        <dbReference type="ARBA" id="ARBA00022737"/>
    </source>
</evidence>
<dbReference type="Pfam" id="PF02801">
    <property type="entry name" value="Ketoacyl-synt_C"/>
    <property type="match status" value="2"/>
</dbReference>
<feature type="region of interest" description="N-terminal hotdog fold" evidence="9">
    <location>
        <begin position="1317"/>
        <end position="1443"/>
    </location>
</feature>
<dbReference type="InterPro" id="IPR014030">
    <property type="entry name" value="Ketoacyl_synth_N"/>
</dbReference>
<evidence type="ECO:0000259" key="12">
    <source>
        <dbReference type="PROSITE" id="PS52019"/>
    </source>
</evidence>
<dbReference type="Gene3D" id="3.40.47.10">
    <property type="match status" value="2"/>
</dbReference>
<dbReference type="Pfam" id="PF08659">
    <property type="entry name" value="KR"/>
    <property type="match status" value="1"/>
</dbReference>
<dbReference type="Proteomes" id="UP000315540">
    <property type="component" value="Unassembled WGS sequence"/>
</dbReference>
<evidence type="ECO:0000259" key="11">
    <source>
        <dbReference type="PROSITE" id="PS52004"/>
    </source>
</evidence>
<dbReference type="SMART" id="SM00825">
    <property type="entry name" value="PKS_KS"/>
    <property type="match status" value="2"/>
</dbReference>
<keyword evidence="3" id="KW-0596">Phosphopantetheine</keyword>
<dbReference type="Pfam" id="PF00501">
    <property type="entry name" value="AMP-binding"/>
    <property type="match status" value="1"/>
</dbReference>
<dbReference type="FunFam" id="3.40.47.10:FF:000019">
    <property type="entry name" value="Polyketide synthase type I"/>
    <property type="match status" value="2"/>
</dbReference>
<dbReference type="GO" id="GO:0005886">
    <property type="term" value="C:plasma membrane"/>
    <property type="evidence" value="ECO:0007669"/>
    <property type="project" value="TreeGrafter"/>
</dbReference>
<evidence type="ECO:0000256" key="2">
    <source>
        <dbReference type="ARBA" id="ARBA00004792"/>
    </source>
</evidence>
<dbReference type="InterPro" id="IPR045851">
    <property type="entry name" value="AMP-bd_C_sf"/>
</dbReference>
<evidence type="ECO:0000259" key="10">
    <source>
        <dbReference type="PROSITE" id="PS50075"/>
    </source>
</evidence>
<dbReference type="InterPro" id="IPR016039">
    <property type="entry name" value="Thiolase-like"/>
</dbReference>
<feature type="domain" description="Ketosynthase family 3 (KS3)" evidence="11">
    <location>
        <begin position="691"/>
        <end position="1127"/>
    </location>
</feature>
<dbReference type="PROSITE" id="PS52004">
    <property type="entry name" value="KS3_2"/>
    <property type="match status" value="2"/>
</dbReference>
<gene>
    <name evidence="13" type="ORF">FHK87_19130</name>
</gene>
<dbReference type="InterPro" id="IPR014031">
    <property type="entry name" value="Ketoacyl_synth_C"/>
</dbReference>
<dbReference type="SMART" id="SM00822">
    <property type="entry name" value="PKS_KR"/>
    <property type="match status" value="1"/>
</dbReference>
<evidence type="ECO:0000256" key="8">
    <source>
        <dbReference type="ARBA" id="ARBA00054155"/>
    </source>
</evidence>
<dbReference type="Gene3D" id="1.10.1240.100">
    <property type="match status" value="2"/>
</dbReference>
<comment type="subcellular location">
    <subcellularLocation>
        <location evidence="1">Cytoplasm</location>
    </subcellularLocation>
</comment>
<dbReference type="Gene3D" id="1.10.1200.10">
    <property type="entry name" value="ACP-like"/>
    <property type="match status" value="2"/>
</dbReference>
<dbReference type="CDD" id="cd08953">
    <property type="entry name" value="KR_2_SDR_x"/>
    <property type="match status" value="1"/>
</dbReference>
<dbReference type="CDD" id="cd00833">
    <property type="entry name" value="PKS"/>
    <property type="match status" value="2"/>
</dbReference>